<evidence type="ECO:0000256" key="2">
    <source>
        <dbReference type="ARBA" id="ARBA00023203"/>
    </source>
</evidence>
<dbReference type="SUPFAM" id="SSF47576">
    <property type="entry name" value="Calponin-homology domain, CH-domain"/>
    <property type="match status" value="1"/>
</dbReference>
<reference evidence="6 7" key="1">
    <citation type="submission" date="2016-08" db="EMBL/GenBank/DDBJ databases">
        <title>A Parts List for Fungal Cellulosomes Revealed by Comparative Genomics.</title>
        <authorList>
            <consortium name="DOE Joint Genome Institute"/>
            <person name="Haitjema C.H."/>
            <person name="Gilmore S.P."/>
            <person name="Henske J.K."/>
            <person name="Solomon K.V."/>
            <person name="De Groot R."/>
            <person name="Kuo A."/>
            <person name="Mondo S.J."/>
            <person name="Salamov A.A."/>
            <person name="Labutti K."/>
            <person name="Zhao Z."/>
            <person name="Chiniquy J."/>
            <person name="Barry K."/>
            <person name="Brewer H.M."/>
            <person name="Purvine S.O."/>
            <person name="Wright A.T."/>
            <person name="Boxma B."/>
            <person name="Van Alen T."/>
            <person name="Hackstein J.H."/>
            <person name="Baker S.E."/>
            <person name="Grigoriev I.V."/>
            <person name="O'Malley M.A."/>
        </authorList>
    </citation>
    <scope>NUCLEOTIDE SEQUENCE [LARGE SCALE GENOMIC DNA]</scope>
    <source>
        <strain evidence="6 7">G1</strain>
    </source>
</reference>
<evidence type="ECO:0000313" key="6">
    <source>
        <dbReference type="EMBL" id="ORY16846.1"/>
    </source>
</evidence>
<evidence type="ECO:0000256" key="4">
    <source>
        <dbReference type="SAM" id="MobiDB-lite"/>
    </source>
</evidence>
<dbReference type="InterPro" id="IPR039959">
    <property type="entry name" value="Fimbrin/Plastin"/>
</dbReference>
<dbReference type="GO" id="GO:0051015">
    <property type="term" value="F:actin filament binding"/>
    <property type="evidence" value="ECO:0007669"/>
    <property type="project" value="InterPro"/>
</dbReference>
<dbReference type="AlphaFoldDB" id="A0A1Y2A2W7"/>
<dbReference type="SMART" id="SM00033">
    <property type="entry name" value="CH"/>
    <property type="match status" value="2"/>
</dbReference>
<dbReference type="OrthoDB" id="10017054at2759"/>
<feature type="domain" description="Calponin-homology (CH)" evidence="5">
    <location>
        <begin position="31"/>
        <end position="158"/>
    </location>
</feature>
<dbReference type="PANTHER" id="PTHR19961">
    <property type="entry name" value="FIMBRIN/PLASTIN"/>
    <property type="match status" value="1"/>
</dbReference>
<feature type="compositionally biased region" description="Low complexity" evidence="4">
    <location>
        <begin position="791"/>
        <end position="804"/>
    </location>
</feature>
<dbReference type="Gene3D" id="1.20.5.340">
    <property type="match status" value="1"/>
</dbReference>
<keyword evidence="1" id="KW-0677">Repeat</keyword>
<dbReference type="STRING" id="1754190.A0A1Y2A2W7"/>
<dbReference type="InterPro" id="IPR001715">
    <property type="entry name" value="CH_dom"/>
</dbReference>
<evidence type="ECO:0000259" key="5">
    <source>
        <dbReference type="PROSITE" id="PS50021"/>
    </source>
</evidence>
<feature type="compositionally biased region" description="Polar residues" evidence="4">
    <location>
        <begin position="812"/>
        <end position="823"/>
    </location>
</feature>
<sequence length="852" mass="98613">MLAQRRIFSTVPTANTVEPPKRNESFHAIDETELNAYVDWIKSKLRDDKDVKDLLPRILNTQNDNPNRTDGKIDLFEALKSGILLVKLINDAIPGAIDESLIIPNPKIAVHMYENHSIVLETAKRYGLQLWNIGPQDIMRGVPHLCLGLVWQIIKIGLFKKADLERKKMGLTEKSLNALPAEELVLRWFNDILQITNKTSKRVAQWSLDLRDSVCYTIVLQYLGSIAKEEFHGQSANFIPEEEQDWLKRAERMLSMAEKLGCRKFLTPVDVVNGNKNLNIAFTVNLFNTFASRTFTQTLSKVHKDAVNMSRDINFNATPPEPTNPLLIDVMSSESLALRENLNKSLAEIEELKKEKEKMDADMSFLQRDYDSLKKRMDPIFEEVKTLRYQKTDLEKQCEDMKEENKEAQQRCIELERKVVNRARLVQTLKNQLEEKEEIIASNLNNSATDRAVNIKSPKYTMTPDIVQNSRIEEELEQYRERVSQLEDQLQKNKDELAKVKGEAKAMREGSDYYNTPPTSPPLKDIERSKRVYSLSEILESNRYIREESPEDLSRRVYWLCECLTHYQDALNNSENSMSGKDIQFPPPPSSIKMTDGLNGNDSEKQIISNLMAERDDTLNKQHQLEKELLDLQNRYNTLSKKHEDLLINHSNVIDEGKKADSIKQEQTNNTIKLLQQQFKESSMEMNQQLEEKSLMIEKFSLMLEDKDKSLTQSNRSIREKDKKINELNRQLEALQKEKNREIESLKSTIRNLTSEKDDLKKVNYQRQSELESVKNDLRKEQIRQREANINTSMSDSSSTGSNGYERRSGRVSASSPTHNNAQIMERISKMRSEVDAMRKKLRNKSTNEFSI</sequence>
<feature type="domain" description="Calponin-homology (CH)" evidence="5">
    <location>
        <begin position="179"/>
        <end position="291"/>
    </location>
</feature>
<keyword evidence="2" id="KW-0009">Actin-binding</keyword>
<dbReference type="GO" id="GO:0032432">
    <property type="term" value="C:actin filament bundle"/>
    <property type="evidence" value="ECO:0007669"/>
    <property type="project" value="TreeGrafter"/>
</dbReference>
<name>A0A1Y2A2W7_9FUNG</name>
<dbReference type="GO" id="GO:0005737">
    <property type="term" value="C:cytoplasm"/>
    <property type="evidence" value="ECO:0007669"/>
    <property type="project" value="TreeGrafter"/>
</dbReference>
<dbReference type="Proteomes" id="UP000193920">
    <property type="component" value="Unassembled WGS sequence"/>
</dbReference>
<feature type="region of interest" description="Disordered" evidence="4">
    <location>
        <begin position="785"/>
        <end position="823"/>
    </location>
</feature>
<evidence type="ECO:0000256" key="1">
    <source>
        <dbReference type="ARBA" id="ARBA00022737"/>
    </source>
</evidence>
<dbReference type="Pfam" id="PF00307">
    <property type="entry name" value="CH"/>
    <property type="match status" value="2"/>
</dbReference>
<dbReference type="EMBL" id="MCOG01000330">
    <property type="protein sequence ID" value="ORY16846.1"/>
    <property type="molecule type" value="Genomic_DNA"/>
</dbReference>
<dbReference type="Gene3D" id="1.10.418.10">
    <property type="entry name" value="Calponin-like domain"/>
    <property type="match status" value="2"/>
</dbReference>
<dbReference type="GO" id="GO:0051639">
    <property type="term" value="P:actin filament network formation"/>
    <property type="evidence" value="ECO:0007669"/>
    <property type="project" value="TreeGrafter"/>
</dbReference>
<organism evidence="6 7">
    <name type="scientific">Neocallimastix californiae</name>
    <dbReference type="NCBI Taxonomy" id="1754190"/>
    <lineage>
        <taxon>Eukaryota</taxon>
        <taxon>Fungi</taxon>
        <taxon>Fungi incertae sedis</taxon>
        <taxon>Chytridiomycota</taxon>
        <taxon>Chytridiomycota incertae sedis</taxon>
        <taxon>Neocallimastigomycetes</taxon>
        <taxon>Neocallimastigales</taxon>
        <taxon>Neocallimastigaceae</taxon>
        <taxon>Neocallimastix</taxon>
    </lineage>
</organism>
<dbReference type="CDD" id="cd21217">
    <property type="entry name" value="CH_PLS_FIM_rpt1"/>
    <property type="match status" value="1"/>
</dbReference>
<evidence type="ECO:0000256" key="3">
    <source>
        <dbReference type="SAM" id="Coils"/>
    </source>
</evidence>
<dbReference type="GO" id="GO:0005884">
    <property type="term" value="C:actin filament"/>
    <property type="evidence" value="ECO:0007669"/>
    <property type="project" value="TreeGrafter"/>
</dbReference>
<dbReference type="PANTHER" id="PTHR19961:SF18">
    <property type="entry name" value="FI19014P1"/>
    <property type="match status" value="1"/>
</dbReference>
<dbReference type="CDD" id="cd21218">
    <property type="entry name" value="CH_PLS_FIM_rpt2"/>
    <property type="match status" value="1"/>
</dbReference>
<proteinExistence type="predicted"/>
<keyword evidence="7" id="KW-1185">Reference proteome</keyword>
<comment type="caution">
    <text evidence="6">The sequence shown here is derived from an EMBL/GenBank/DDBJ whole genome shotgun (WGS) entry which is preliminary data.</text>
</comment>
<dbReference type="InterPro" id="IPR036872">
    <property type="entry name" value="CH_dom_sf"/>
</dbReference>
<gene>
    <name evidence="6" type="ORF">LY90DRAFT_677387</name>
</gene>
<dbReference type="GO" id="GO:0051017">
    <property type="term" value="P:actin filament bundle assembly"/>
    <property type="evidence" value="ECO:0007669"/>
    <property type="project" value="InterPro"/>
</dbReference>
<accession>A0A1Y2A2W7</accession>
<protein>
    <recommendedName>
        <fullName evidence="5">Calponin-homology (CH) domain-containing protein</fullName>
    </recommendedName>
</protein>
<feature type="coiled-coil region" evidence="3">
    <location>
        <begin position="335"/>
        <end position="503"/>
    </location>
</feature>
<keyword evidence="3" id="KW-0175">Coiled coil</keyword>
<dbReference type="PROSITE" id="PS50021">
    <property type="entry name" value="CH"/>
    <property type="match status" value="2"/>
</dbReference>
<evidence type="ECO:0000313" key="7">
    <source>
        <dbReference type="Proteomes" id="UP000193920"/>
    </source>
</evidence>